<protein>
    <recommendedName>
        <fullName evidence="1">Tetrapyrrole methylase domain-containing protein</fullName>
    </recommendedName>
</protein>
<evidence type="ECO:0000259" key="1">
    <source>
        <dbReference type="Pfam" id="PF00590"/>
    </source>
</evidence>
<dbReference type="EMBL" id="JAAQQR010000003">
    <property type="protein sequence ID" value="NID04966.1"/>
    <property type="molecule type" value="Genomic_DNA"/>
</dbReference>
<gene>
    <name evidence="2" type="ORF">HBF26_08715</name>
</gene>
<dbReference type="Proteomes" id="UP001429601">
    <property type="component" value="Unassembled WGS sequence"/>
</dbReference>
<dbReference type="SUPFAM" id="SSF53790">
    <property type="entry name" value="Tetrapyrrole methylase"/>
    <property type="match status" value="1"/>
</dbReference>
<dbReference type="Pfam" id="PF00590">
    <property type="entry name" value="TP_methylase"/>
    <property type="match status" value="1"/>
</dbReference>
<feature type="domain" description="Tetrapyrrole methylase" evidence="1">
    <location>
        <begin position="2"/>
        <end position="217"/>
    </location>
</feature>
<evidence type="ECO:0000313" key="2">
    <source>
        <dbReference type="EMBL" id="NID04966.1"/>
    </source>
</evidence>
<reference evidence="2 3" key="1">
    <citation type="journal article" date="2011" name="Curr. Microbiol.">
        <title>Luteibacter jiangsuensis sp. nov.: a methamidophos-degrading bacterium isolated from a methamidophos-manufacturing factory.</title>
        <authorList>
            <person name="Wang L."/>
            <person name="Wang G.L."/>
            <person name="Li S.P."/>
            <person name="Jiang J.D."/>
        </authorList>
    </citation>
    <scope>NUCLEOTIDE SEQUENCE [LARGE SCALE GENOMIC DNA]</scope>
    <source>
        <strain evidence="2 3">CGMCC 1.10133</strain>
    </source>
</reference>
<dbReference type="InterPro" id="IPR035996">
    <property type="entry name" value="4pyrrol_Methylase_sf"/>
</dbReference>
<dbReference type="Gene3D" id="3.40.1010.10">
    <property type="entry name" value="Cobalt-precorrin-4 Transmethylase, Domain 1"/>
    <property type="match status" value="1"/>
</dbReference>
<proteinExistence type="predicted"/>
<dbReference type="InterPro" id="IPR000878">
    <property type="entry name" value="4pyrrol_Mease"/>
</dbReference>
<organism evidence="2 3">
    <name type="scientific">Luteibacter jiangsuensis</name>
    <dbReference type="NCBI Taxonomy" id="637577"/>
    <lineage>
        <taxon>Bacteria</taxon>
        <taxon>Pseudomonadati</taxon>
        <taxon>Pseudomonadota</taxon>
        <taxon>Gammaproteobacteria</taxon>
        <taxon>Lysobacterales</taxon>
        <taxon>Rhodanobacteraceae</taxon>
        <taxon>Luteibacter</taxon>
    </lineage>
</organism>
<dbReference type="CDD" id="cd19916">
    <property type="entry name" value="OphMA_like"/>
    <property type="match status" value="1"/>
</dbReference>
<name>A0ABX0Q5E5_9GAMM</name>
<evidence type="ECO:0000313" key="3">
    <source>
        <dbReference type="Proteomes" id="UP001429601"/>
    </source>
</evidence>
<accession>A0ABX0Q5E5</accession>
<sequence length="253" mass="27927">MGVGMTLGSHLTPLARSHIESADVVFVAVSDGLVEQWVRQMHADVRSLQGFYADDKPRQATYREMVDTMLAEVRAGRKVCGVFYGHPGVFAQAPHEAIARAREEGYAARMEPGVSSEDCLYADLGIDPGRVGCQHFEATQFMLNRRIVDPSAWLILWQVGIAGDLSGGRFETDPARLALLVEVLARHYPETHEVAVYRAATLPFQEPRIERLPLAELPRIALGMSDTLAVPPCRALEPDPIVRERLAALNTQT</sequence>
<keyword evidence="3" id="KW-1185">Reference proteome</keyword>
<dbReference type="InterPro" id="IPR014777">
    <property type="entry name" value="4pyrrole_Mease_sub1"/>
</dbReference>
<comment type="caution">
    <text evidence="2">The sequence shown here is derived from an EMBL/GenBank/DDBJ whole genome shotgun (WGS) entry which is preliminary data.</text>
</comment>